<dbReference type="GO" id="GO:0005758">
    <property type="term" value="C:mitochondrial intermembrane space"/>
    <property type="evidence" value="ECO:0007669"/>
    <property type="project" value="TreeGrafter"/>
</dbReference>
<comment type="caution">
    <text evidence="8">The sequence shown here is derived from an EMBL/GenBank/DDBJ whole genome shotgun (WGS) entry which is preliminary data.</text>
</comment>
<dbReference type="Pfam" id="PF13233">
    <property type="entry name" value="Complex1_LYR_2"/>
    <property type="match status" value="1"/>
</dbReference>
<keyword evidence="5 6" id="KW-0143">Chaperone</keyword>
<dbReference type="InterPro" id="IPR008381">
    <property type="entry name" value="SDHAF3/Sdh7"/>
</dbReference>
<comment type="similarity">
    <text evidence="2 6">Belongs to the complex I LYR family. SDHAF3 subfamily.</text>
</comment>
<comment type="subcellular location">
    <subcellularLocation>
        <location evidence="1 6">Mitochondrion matrix</location>
    </subcellularLocation>
</comment>
<evidence type="ECO:0000256" key="7">
    <source>
        <dbReference type="SAM" id="MobiDB-lite"/>
    </source>
</evidence>
<dbReference type="AlphaFoldDB" id="A0A8K1C3L2"/>
<keyword evidence="4 6" id="KW-0496">Mitochondrion</keyword>
<keyword evidence="9" id="KW-1185">Reference proteome</keyword>
<evidence type="ECO:0000313" key="8">
    <source>
        <dbReference type="EMBL" id="TMW55825.1"/>
    </source>
</evidence>
<evidence type="ECO:0000256" key="1">
    <source>
        <dbReference type="ARBA" id="ARBA00004305"/>
    </source>
</evidence>
<comment type="subunit">
    <text evidence="6">Interacts with the iron-sulfur protein subunit within the SDH catalytic dimer.</text>
</comment>
<dbReference type="Proteomes" id="UP000794436">
    <property type="component" value="Unassembled WGS sequence"/>
</dbReference>
<proteinExistence type="inferred from homology"/>
<dbReference type="GO" id="GO:0006105">
    <property type="term" value="P:succinate metabolic process"/>
    <property type="evidence" value="ECO:0007669"/>
    <property type="project" value="TreeGrafter"/>
</dbReference>
<reference evidence="8" key="1">
    <citation type="submission" date="2019-03" db="EMBL/GenBank/DDBJ databases">
        <title>Long read genome sequence of the mycoparasitic Pythium oligandrum ATCC 38472 isolated from sugarbeet rhizosphere.</title>
        <authorList>
            <person name="Gaulin E."/>
        </authorList>
    </citation>
    <scope>NUCLEOTIDE SEQUENCE</scope>
    <source>
        <strain evidence="8">ATCC 38472_TT</strain>
    </source>
</reference>
<accession>A0A8K1C3L2</accession>
<evidence type="ECO:0000256" key="3">
    <source>
        <dbReference type="ARBA" id="ARBA00022946"/>
    </source>
</evidence>
<keyword evidence="3" id="KW-0809">Transit peptide</keyword>
<sequence>MTTRAEVLGLYRRILTLHRRKLEPRMRVLGDAYVRDEFRRHKDAADKFVPLFMQEWEQYVTMLSQKQDRFGRELSESERALMNSEQQEKLQSLRDAAKSVGESMS</sequence>
<dbReference type="PANTHER" id="PTHR13137:SF6">
    <property type="entry name" value="SUCCINATE DEHYDROGENASE ASSEMBLY FACTOR 3, MITOCHONDRIAL"/>
    <property type="match status" value="1"/>
</dbReference>
<dbReference type="OrthoDB" id="278329at2759"/>
<evidence type="ECO:0000256" key="5">
    <source>
        <dbReference type="ARBA" id="ARBA00023186"/>
    </source>
</evidence>
<dbReference type="EMBL" id="SPLM01000146">
    <property type="protein sequence ID" value="TMW55825.1"/>
    <property type="molecule type" value="Genomic_DNA"/>
</dbReference>
<dbReference type="GO" id="GO:0005759">
    <property type="term" value="C:mitochondrial matrix"/>
    <property type="evidence" value="ECO:0007669"/>
    <property type="project" value="UniProtKB-SubCell"/>
</dbReference>
<dbReference type="GO" id="GO:0034553">
    <property type="term" value="P:mitochondrial respiratory chain complex II assembly"/>
    <property type="evidence" value="ECO:0007669"/>
    <property type="project" value="UniProtKB-UniRule"/>
</dbReference>
<evidence type="ECO:0000256" key="2">
    <source>
        <dbReference type="ARBA" id="ARBA00006020"/>
    </source>
</evidence>
<evidence type="ECO:0000256" key="4">
    <source>
        <dbReference type="ARBA" id="ARBA00023128"/>
    </source>
</evidence>
<gene>
    <name evidence="8" type="ORF">Poli38472_008473</name>
</gene>
<comment type="function">
    <text evidence="6">Plays an essential role in the assembly of succinate dehydrogenase (SDH), an enzyme complex (also referred to as respiratory complex II) that is a component of both the tricarboxylic acid (TCA) cycle and the mitochondrial electron transport chain, and which couples the oxidation of succinate to fumarate with the reduction of ubiquinone (coenzyme Q) to ubiquinol. Promotes maturation of the iron-sulfur protein subunit of the SDH catalytic dimer, protecting it from the deleterious effects of oxidants. May act together with SDHAF1.</text>
</comment>
<evidence type="ECO:0000256" key="6">
    <source>
        <dbReference type="RuleBase" id="RU368039"/>
    </source>
</evidence>
<organism evidence="8 9">
    <name type="scientific">Pythium oligandrum</name>
    <name type="common">Mycoparasitic fungus</name>
    <dbReference type="NCBI Taxonomy" id="41045"/>
    <lineage>
        <taxon>Eukaryota</taxon>
        <taxon>Sar</taxon>
        <taxon>Stramenopiles</taxon>
        <taxon>Oomycota</taxon>
        <taxon>Peronosporomycetes</taxon>
        <taxon>Pythiales</taxon>
        <taxon>Pythiaceae</taxon>
        <taxon>Pythium</taxon>
    </lineage>
</organism>
<dbReference type="CDD" id="cd20270">
    <property type="entry name" value="Complex1_LYR_SDHAF3_LYRM10"/>
    <property type="match status" value="1"/>
</dbReference>
<name>A0A8K1C3L2_PYTOL</name>
<feature type="compositionally biased region" description="Basic and acidic residues" evidence="7">
    <location>
        <begin position="86"/>
        <end position="97"/>
    </location>
</feature>
<evidence type="ECO:0000313" key="9">
    <source>
        <dbReference type="Proteomes" id="UP000794436"/>
    </source>
</evidence>
<protein>
    <recommendedName>
        <fullName evidence="6">Succinate dehydrogenase assembly factor 3</fullName>
        <shortName evidence="6">SDH assembly factor 3</shortName>
        <shortName evidence="6">SDHAF3</shortName>
    </recommendedName>
</protein>
<feature type="region of interest" description="Disordered" evidence="7">
    <location>
        <begin position="80"/>
        <end position="105"/>
    </location>
</feature>
<dbReference type="PANTHER" id="PTHR13137">
    <property type="entry name" value="DC11 ACN9 HOMOLOG"/>
    <property type="match status" value="1"/>
</dbReference>